<comment type="caution">
    <text evidence="5">The sequence shown here is derived from an EMBL/GenBank/DDBJ whole genome shotgun (WGS) entry which is preliminary data.</text>
</comment>
<reference evidence="5 6" key="1">
    <citation type="journal article" date="2019" name="Genome Biol. Evol.">
        <title>The Rhododendron genome and chromosomal organization provide insight into shared whole-genome duplications across the heath family (Ericaceae).</title>
        <authorList>
            <person name="Soza V.L."/>
            <person name="Lindsley D."/>
            <person name="Waalkes A."/>
            <person name="Ramage E."/>
            <person name="Patwardhan R.P."/>
            <person name="Burton J.N."/>
            <person name="Adey A."/>
            <person name="Kumar A."/>
            <person name="Qiu R."/>
            <person name="Shendure J."/>
            <person name="Hall B."/>
        </authorList>
    </citation>
    <scope>NUCLEOTIDE SEQUENCE [LARGE SCALE GENOMIC DNA]</scope>
    <source>
        <strain evidence="5">RSF 1966-606</strain>
    </source>
</reference>
<dbReference type="InterPro" id="IPR002775">
    <property type="entry name" value="DNA/RNA-bd_Alba-like"/>
</dbReference>
<dbReference type="SUPFAM" id="SSF82704">
    <property type="entry name" value="AlbA-like"/>
    <property type="match status" value="1"/>
</dbReference>
<comment type="similarity">
    <text evidence="2">Belongs to the histone-like Alba family.</text>
</comment>
<dbReference type="PANTHER" id="PTHR13516">
    <property type="entry name" value="RIBONUCLEASE P SUBUNIT P25"/>
    <property type="match status" value="1"/>
</dbReference>
<accession>A0A6A4M8Z6</accession>
<evidence type="ECO:0000259" key="4">
    <source>
        <dbReference type="Pfam" id="PF01918"/>
    </source>
</evidence>
<sequence length="345" mass="36928">MDRYQKVEKPRPEVPINENEIRITASGLVRNYLTYATTLLQERRGREIVLKAMGNAISKTVAIAEIIKRRIPQLHQDTAISSVKITDVYEPIEEGLSTVEQTRQIRMVEGEAVVEGEDGVGTGVDMETTKVEITKKMAVIQTGAEVVAVDMATITQVTITKKMANIQTLAEVVGVAEVGATVVLGMTQVEAEAGEVGMTQVEAVAGEVGMTQVEAGEVGMTQVEVVAGEVGMTQAEVGEVGMTQAEAGEVVMTQAEAEAGEVGMTQAEAGEAAEVMAVAVDGWAAARGVVETKHNGELVCLALAKCLPWFCSCYIVQSLFGNPRIMAYYVLQGFQAFDLFFFIGL</sequence>
<feature type="non-terminal residue" evidence="5">
    <location>
        <position position="1"/>
    </location>
</feature>
<evidence type="ECO:0000313" key="5">
    <source>
        <dbReference type="EMBL" id="KAE9463809.1"/>
    </source>
</evidence>
<dbReference type="Proteomes" id="UP000428333">
    <property type="component" value="Linkage Group LG03"/>
</dbReference>
<evidence type="ECO:0000256" key="1">
    <source>
        <dbReference type="ARBA" id="ARBA00004123"/>
    </source>
</evidence>
<dbReference type="AlphaFoldDB" id="A0A6A4M8Z6"/>
<evidence type="ECO:0000256" key="3">
    <source>
        <dbReference type="ARBA" id="ARBA00023242"/>
    </source>
</evidence>
<name>A0A6A4M8Z6_9ERIC</name>
<keyword evidence="6" id="KW-1185">Reference proteome</keyword>
<protein>
    <recommendedName>
        <fullName evidence="4">DNA/RNA-binding protein Alba-like domain-containing protein</fullName>
    </recommendedName>
</protein>
<evidence type="ECO:0000256" key="2">
    <source>
        <dbReference type="ARBA" id="ARBA00008018"/>
    </source>
</evidence>
<dbReference type="PANTHER" id="PTHR13516:SF3">
    <property type="entry name" value="ALBA DNA_RNA-BINDING PROTEIN"/>
    <property type="match status" value="1"/>
</dbReference>
<feature type="domain" description="DNA/RNA-binding protein Alba-like" evidence="4">
    <location>
        <begin position="19"/>
        <end position="80"/>
    </location>
</feature>
<dbReference type="GO" id="GO:0003723">
    <property type="term" value="F:RNA binding"/>
    <property type="evidence" value="ECO:0007669"/>
    <property type="project" value="TreeGrafter"/>
</dbReference>
<gene>
    <name evidence="5" type="ORF">C3L33_04306</name>
</gene>
<proteinExistence type="inferred from homology"/>
<dbReference type="Gene3D" id="3.30.110.20">
    <property type="entry name" value="Alba-like domain"/>
    <property type="match status" value="1"/>
</dbReference>
<dbReference type="EMBL" id="QEFC01000552">
    <property type="protein sequence ID" value="KAE9463809.1"/>
    <property type="molecule type" value="Genomic_DNA"/>
</dbReference>
<dbReference type="OrthoDB" id="424402at2759"/>
<dbReference type="GO" id="GO:0005634">
    <property type="term" value="C:nucleus"/>
    <property type="evidence" value="ECO:0007669"/>
    <property type="project" value="UniProtKB-SubCell"/>
</dbReference>
<dbReference type="Pfam" id="PF01918">
    <property type="entry name" value="Alba"/>
    <property type="match status" value="1"/>
</dbReference>
<dbReference type="InterPro" id="IPR036882">
    <property type="entry name" value="Alba-like_dom_sf"/>
</dbReference>
<evidence type="ECO:0000313" key="6">
    <source>
        <dbReference type="Proteomes" id="UP000428333"/>
    </source>
</evidence>
<dbReference type="InterPro" id="IPR051958">
    <property type="entry name" value="Alba-like_NAB"/>
</dbReference>
<keyword evidence="3" id="KW-0539">Nucleus</keyword>
<organism evidence="5 6">
    <name type="scientific">Rhododendron williamsianum</name>
    <dbReference type="NCBI Taxonomy" id="262921"/>
    <lineage>
        <taxon>Eukaryota</taxon>
        <taxon>Viridiplantae</taxon>
        <taxon>Streptophyta</taxon>
        <taxon>Embryophyta</taxon>
        <taxon>Tracheophyta</taxon>
        <taxon>Spermatophyta</taxon>
        <taxon>Magnoliopsida</taxon>
        <taxon>eudicotyledons</taxon>
        <taxon>Gunneridae</taxon>
        <taxon>Pentapetalae</taxon>
        <taxon>asterids</taxon>
        <taxon>Ericales</taxon>
        <taxon>Ericaceae</taxon>
        <taxon>Ericoideae</taxon>
        <taxon>Rhodoreae</taxon>
        <taxon>Rhododendron</taxon>
    </lineage>
</organism>
<comment type="subcellular location">
    <subcellularLocation>
        <location evidence="1">Nucleus</location>
    </subcellularLocation>
</comment>